<dbReference type="SUPFAM" id="SSF52540">
    <property type="entry name" value="P-loop containing nucleoside triphosphate hydrolases"/>
    <property type="match status" value="1"/>
</dbReference>
<evidence type="ECO:0000256" key="2">
    <source>
        <dbReference type="ARBA" id="ARBA00022741"/>
    </source>
</evidence>
<dbReference type="InterPro" id="IPR003439">
    <property type="entry name" value="ABC_transporter-like_ATP-bd"/>
</dbReference>
<dbReference type="SMART" id="SM00382">
    <property type="entry name" value="AAA"/>
    <property type="match status" value="1"/>
</dbReference>
<evidence type="ECO:0000256" key="3">
    <source>
        <dbReference type="ARBA" id="ARBA00022840"/>
    </source>
</evidence>
<dbReference type="EMBL" id="JABELX010000007">
    <property type="protein sequence ID" value="NNH72095.1"/>
    <property type="molecule type" value="Genomic_DNA"/>
</dbReference>
<organism evidence="5 6">
    <name type="scientific">Nocardia uniformis</name>
    <dbReference type="NCBI Taxonomy" id="53432"/>
    <lineage>
        <taxon>Bacteria</taxon>
        <taxon>Bacillati</taxon>
        <taxon>Actinomycetota</taxon>
        <taxon>Actinomycetes</taxon>
        <taxon>Mycobacteriales</taxon>
        <taxon>Nocardiaceae</taxon>
        <taxon>Nocardia</taxon>
    </lineage>
</organism>
<dbReference type="GO" id="GO:0005524">
    <property type="term" value="F:ATP binding"/>
    <property type="evidence" value="ECO:0007669"/>
    <property type="project" value="UniProtKB-KW"/>
</dbReference>
<dbReference type="Proteomes" id="UP000586827">
    <property type="component" value="Unassembled WGS sequence"/>
</dbReference>
<evidence type="ECO:0000313" key="5">
    <source>
        <dbReference type="EMBL" id="NNH72095.1"/>
    </source>
</evidence>
<dbReference type="InterPro" id="IPR003593">
    <property type="entry name" value="AAA+_ATPase"/>
</dbReference>
<dbReference type="Pfam" id="PF00005">
    <property type="entry name" value="ABC_tran"/>
    <property type="match status" value="1"/>
</dbReference>
<keyword evidence="6" id="KW-1185">Reference proteome</keyword>
<dbReference type="FunFam" id="3.40.50.300:FF:000134">
    <property type="entry name" value="Iron-enterobactin ABC transporter ATP-binding protein"/>
    <property type="match status" value="1"/>
</dbReference>
<keyword evidence="2" id="KW-0547">Nucleotide-binding</keyword>
<sequence length="244" mass="26111">MLTNASFTVLAGETVGIVGPNGSGKTTLLRTIAGLIRPVHGSVLVNGVGLHRISARQRARTIALVAQDEQPSADLLAGEVVALGRTPYLPPWGAGGVEEQDAVEAALRAVDLDGFAERPVHRLSGGERQRVLLARALVQDTPLLLMDEPTNHLDITHQLDLLALARELGRTVVLSLHDLALADRYCDRVLVLHRGRAHSLEPPAVALRAEVLDTVFGVHATRIPHPDTGIPHLLITARPQSSRA</sequence>
<dbReference type="InterPro" id="IPR017871">
    <property type="entry name" value="ABC_transporter-like_CS"/>
</dbReference>
<accession>A0A849C6X9</accession>
<feature type="domain" description="ABC transporter" evidence="4">
    <location>
        <begin position="1"/>
        <end position="219"/>
    </location>
</feature>
<evidence type="ECO:0000259" key="4">
    <source>
        <dbReference type="PROSITE" id="PS50893"/>
    </source>
</evidence>
<protein>
    <submittedName>
        <fullName evidence="5">ABC transporter ATP-binding protein</fullName>
    </submittedName>
</protein>
<evidence type="ECO:0000313" key="6">
    <source>
        <dbReference type="Proteomes" id="UP000586827"/>
    </source>
</evidence>
<dbReference type="InterPro" id="IPR027417">
    <property type="entry name" value="P-loop_NTPase"/>
</dbReference>
<dbReference type="PANTHER" id="PTHR42794">
    <property type="entry name" value="HEMIN IMPORT ATP-BINDING PROTEIN HMUV"/>
    <property type="match status" value="1"/>
</dbReference>
<gene>
    <name evidence="5" type="ORF">HLB23_19910</name>
</gene>
<keyword evidence="1" id="KW-0813">Transport</keyword>
<dbReference type="PROSITE" id="PS50893">
    <property type="entry name" value="ABC_TRANSPORTER_2"/>
    <property type="match status" value="1"/>
</dbReference>
<keyword evidence="3 5" id="KW-0067">ATP-binding</keyword>
<dbReference type="Gene3D" id="3.40.50.300">
    <property type="entry name" value="P-loop containing nucleotide triphosphate hydrolases"/>
    <property type="match status" value="1"/>
</dbReference>
<reference evidence="5 6" key="1">
    <citation type="submission" date="2020-05" db="EMBL/GenBank/DDBJ databases">
        <title>MicrobeNet Type strains.</title>
        <authorList>
            <person name="Nicholson A.C."/>
        </authorList>
    </citation>
    <scope>NUCLEOTIDE SEQUENCE [LARGE SCALE GENOMIC DNA]</scope>
    <source>
        <strain evidence="5 6">JCM 3224</strain>
    </source>
</reference>
<dbReference type="PANTHER" id="PTHR42794:SF2">
    <property type="entry name" value="ABC TRANSPORTER ATP-BINDING PROTEIN"/>
    <property type="match status" value="1"/>
</dbReference>
<dbReference type="GO" id="GO:0016887">
    <property type="term" value="F:ATP hydrolysis activity"/>
    <property type="evidence" value="ECO:0007669"/>
    <property type="project" value="InterPro"/>
</dbReference>
<dbReference type="CDD" id="cd03214">
    <property type="entry name" value="ABC_Iron-Siderophores_B12_Hemin"/>
    <property type="match status" value="1"/>
</dbReference>
<dbReference type="AlphaFoldDB" id="A0A849C6X9"/>
<comment type="caution">
    <text evidence="5">The sequence shown here is derived from an EMBL/GenBank/DDBJ whole genome shotgun (WGS) entry which is preliminary data.</text>
</comment>
<name>A0A849C6X9_9NOCA</name>
<evidence type="ECO:0000256" key="1">
    <source>
        <dbReference type="ARBA" id="ARBA00022448"/>
    </source>
</evidence>
<proteinExistence type="predicted"/>
<dbReference type="PROSITE" id="PS00211">
    <property type="entry name" value="ABC_TRANSPORTER_1"/>
    <property type="match status" value="1"/>
</dbReference>